<dbReference type="PANTHER" id="PTHR47550">
    <property type="entry name" value="DUAL SPECIFICITY PROTEIN PHOSPHATASE PPS1"/>
    <property type="match status" value="1"/>
</dbReference>
<organism evidence="1 2">
    <name type="scientific">Claviceps humidiphila</name>
    <dbReference type="NCBI Taxonomy" id="1294629"/>
    <lineage>
        <taxon>Eukaryota</taxon>
        <taxon>Fungi</taxon>
        <taxon>Dikarya</taxon>
        <taxon>Ascomycota</taxon>
        <taxon>Pezizomycotina</taxon>
        <taxon>Sordariomycetes</taxon>
        <taxon>Hypocreomycetidae</taxon>
        <taxon>Hypocreales</taxon>
        <taxon>Clavicipitaceae</taxon>
        <taxon>Claviceps</taxon>
    </lineage>
</organism>
<keyword evidence="2" id="KW-1185">Reference proteome</keyword>
<dbReference type="Proteomes" id="UP000732380">
    <property type="component" value="Unassembled WGS sequence"/>
</dbReference>
<dbReference type="EMBL" id="SRQM01000167">
    <property type="protein sequence ID" value="KAG6116757.1"/>
    <property type="molecule type" value="Genomic_DNA"/>
</dbReference>
<dbReference type="Gene3D" id="3.90.190.10">
    <property type="entry name" value="Protein tyrosine phosphatase superfamily"/>
    <property type="match status" value="1"/>
</dbReference>
<dbReference type="AlphaFoldDB" id="A0A9P7Q3C1"/>
<accession>A0A9P7Q3C1</accession>
<dbReference type="GO" id="GO:0008138">
    <property type="term" value="F:protein tyrosine/serine/threonine phosphatase activity"/>
    <property type="evidence" value="ECO:0007669"/>
    <property type="project" value="TreeGrafter"/>
</dbReference>
<dbReference type="GO" id="GO:0005634">
    <property type="term" value="C:nucleus"/>
    <property type="evidence" value="ECO:0007669"/>
    <property type="project" value="GOC"/>
</dbReference>
<protein>
    <submittedName>
        <fullName evidence="1">Uncharacterized protein</fullName>
    </submittedName>
</protein>
<reference evidence="1 2" key="1">
    <citation type="journal article" date="2020" name="bioRxiv">
        <title>Whole genome comparisons of ergot fungi reveals the divergence and evolution of species within the genus Claviceps are the result of varying mechanisms driving genome evolution and host range expansion.</title>
        <authorList>
            <person name="Wyka S.A."/>
            <person name="Mondo S.J."/>
            <person name="Liu M."/>
            <person name="Dettman J."/>
            <person name="Nalam V."/>
            <person name="Broders K.D."/>
        </authorList>
    </citation>
    <scope>NUCLEOTIDE SEQUENCE [LARGE SCALE GENOMIC DNA]</scope>
    <source>
        <strain evidence="1 2">LM576</strain>
    </source>
</reference>
<evidence type="ECO:0000313" key="2">
    <source>
        <dbReference type="Proteomes" id="UP000732380"/>
    </source>
</evidence>
<dbReference type="InterPro" id="IPR053239">
    <property type="entry name" value="Dual_spec_PTase"/>
</dbReference>
<proteinExistence type="predicted"/>
<evidence type="ECO:0000313" key="1">
    <source>
        <dbReference type="EMBL" id="KAG6116757.1"/>
    </source>
</evidence>
<name>A0A9P7Q3C1_9HYPO</name>
<comment type="caution">
    <text evidence="1">The sequence shown here is derived from an EMBL/GenBank/DDBJ whole genome shotgun (WGS) entry which is preliminary data.</text>
</comment>
<dbReference type="PANTHER" id="PTHR47550:SF1">
    <property type="entry name" value="DUAL SPECIFICITY PROTEIN PHOSPHATASE PPS1"/>
    <property type="match status" value="1"/>
</dbReference>
<dbReference type="SUPFAM" id="SSF52799">
    <property type="entry name" value="(Phosphotyrosine protein) phosphatases II"/>
    <property type="match status" value="2"/>
</dbReference>
<dbReference type="InterPro" id="IPR029021">
    <property type="entry name" value="Prot-tyrosine_phosphatase-like"/>
</dbReference>
<sequence length="617" mass="67731">MTFVALPRSIPPHDTGFDVEHFVTPPRSLEIVDRSVNIQSCPDAQSDKHIPVCSTGPIKPNTAHTLPVSLPYVPETLPQRSLLFPADGYVRLQKEELCVFEIDSLQIAEAIEFASRQPLPPPDLMFPWLHGLNPKNEVQQTFLLGGRRDPGNTPACARGVLLVKADGDLSRSRLKGAVAPDEFMQAGPCPKFVEADPQEGFSVRNFHIQTAKAALVSDIIIYGEDAAKSQKVAWEVAAAQSHQRQLRVTQGVSAVEYNAFFCVRPYSEFEKHESNIVAVDSSGRATGKVLDFVQQERGEMLEMAQVSKISHNVYMGPTPAKNSIAEKEFDILIECSDLGQLRPSVLRNILKSNASGREAPLHFDFPSSGILSPTWSLSEADGIVQTCKWIYHLSHGIHPAHEQEKNAASSDFATVEVGSLTQRRILIHCADGYTESTVLGIAYHSFSTGEPIPRAWLRLHTSKRRNFFAYPTDVSLLTSIAPKLLRESPLCAGQSLTQITALLRNEPKWLTSLDGSFPSKVLDYLYLGNIGHANNPCLLRELGIGQILSVGETASWRDGELAEWGADNVYVVEGVQDNGIDPLANEFSGCLEFISKIQSLVATAPLQVSTSQLCSRS</sequence>
<dbReference type="GO" id="GO:0033260">
    <property type="term" value="P:nuclear DNA replication"/>
    <property type="evidence" value="ECO:0007669"/>
    <property type="project" value="TreeGrafter"/>
</dbReference>
<gene>
    <name evidence="1" type="ORF">E4U13_001655</name>
</gene>